<dbReference type="Gene3D" id="2.60.120.330">
    <property type="entry name" value="B-lactam Antibiotic, Isopenicillin N Synthase, Chain"/>
    <property type="match status" value="1"/>
</dbReference>
<sequence>MFYEVNDDYPFLLEIENQWEAVWSEIQNLGKKQYSDYEHSKDGGWKMMLFIMLDKYNDVYEEQCPLTFELLRKIPNITFASVSKLSGFSSIHPHHEWIKEDDKLLYNNGNMHRAHLGLKIPKDAAACAIRVGDETRSWTPGKFLMFNDTIEHEVWNNTEEDRVVLVLDFIKVGQTMLENDQIQLLKKRMIDLHM</sequence>
<dbReference type="EMBL" id="JACGWS010000010">
    <property type="protein sequence ID" value="MBC8756300.1"/>
    <property type="molecule type" value="Genomic_DNA"/>
</dbReference>
<evidence type="ECO:0000313" key="6">
    <source>
        <dbReference type="Proteomes" id="UP000619238"/>
    </source>
</evidence>
<evidence type="ECO:0000256" key="3">
    <source>
        <dbReference type="ARBA" id="ARBA00023002"/>
    </source>
</evidence>
<gene>
    <name evidence="5" type="ORF">H2O64_16620</name>
</gene>
<evidence type="ECO:0000256" key="1">
    <source>
        <dbReference type="ARBA" id="ARBA00007730"/>
    </source>
</evidence>
<dbReference type="Pfam" id="PF05118">
    <property type="entry name" value="Asp_Arg_Hydrox"/>
    <property type="match status" value="1"/>
</dbReference>
<comment type="similarity">
    <text evidence="1">Belongs to the aspartyl/asparaginyl beta-hydroxylase family.</text>
</comment>
<evidence type="ECO:0000313" key="5">
    <source>
        <dbReference type="EMBL" id="MBC8756300.1"/>
    </source>
</evidence>
<organism evidence="5 6">
    <name type="scientific">Kordia aestuariivivens</name>
    <dbReference type="NCBI Taxonomy" id="2759037"/>
    <lineage>
        <taxon>Bacteria</taxon>
        <taxon>Pseudomonadati</taxon>
        <taxon>Bacteroidota</taxon>
        <taxon>Flavobacteriia</taxon>
        <taxon>Flavobacteriales</taxon>
        <taxon>Flavobacteriaceae</taxon>
        <taxon>Kordia</taxon>
    </lineage>
</organism>
<dbReference type="Proteomes" id="UP000619238">
    <property type="component" value="Unassembled WGS sequence"/>
</dbReference>
<keyword evidence="6" id="KW-1185">Reference proteome</keyword>
<evidence type="ECO:0000256" key="2">
    <source>
        <dbReference type="ARBA" id="ARBA00022964"/>
    </source>
</evidence>
<name>A0ABR7QCJ8_9FLAO</name>
<comment type="caution">
    <text evidence="5">The sequence shown here is derived from an EMBL/GenBank/DDBJ whole genome shotgun (WGS) entry which is preliminary data.</text>
</comment>
<keyword evidence="3" id="KW-0560">Oxidoreductase</keyword>
<protein>
    <submittedName>
        <fullName evidence="5">Aspartyl/asparaginyl beta-hydroxylase domain-containing protein</fullName>
    </submittedName>
</protein>
<feature type="domain" description="Aspartyl/asparaginy/proline hydroxylase" evidence="4">
    <location>
        <begin position="16"/>
        <end position="170"/>
    </location>
</feature>
<dbReference type="SUPFAM" id="SSF51197">
    <property type="entry name" value="Clavaminate synthase-like"/>
    <property type="match status" value="1"/>
</dbReference>
<evidence type="ECO:0000259" key="4">
    <source>
        <dbReference type="Pfam" id="PF05118"/>
    </source>
</evidence>
<dbReference type="InterPro" id="IPR027443">
    <property type="entry name" value="IPNS-like_sf"/>
</dbReference>
<dbReference type="PANTHER" id="PTHR46332">
    <property type="entry name" value="ASPARTATE BETA-HYDROXYLASE DOMAIN-CONTAINING PROTEIN 2"/>
    <property type="match status" value="1"/>
</dbReference>
<dbReference type="InterPro" id="IPR051821">
    <property type="entry name" value="Asp/Asn_beta-hydroxylase"/>
</dbReference>
<keyword evidence="2" id="KW-0223">Dioxygenase</keyword>
<proteinExistence type="inferred from homology"/>
<dbReference type="PANTHER" id="PTHR46332:SF5">
    <property type="entry name" value="ASPARTATE BETA-HYDROXYLASE DOMAIN CONTAINING 2"/>
    <property type="match status" value="1"/>
</dbReference>
<reference evidence="5 6" key="1">
    <citation type="submission" date="2020-07" db="EMBL/GenBank/DDBJ databases">
        <title>Description of Kordia aestuariivivens sp. nov., isolated from a tidal flat.</title>
        <authorList>
            <person name="Park S."/>
            <person name="Yoon J.-H."/>
        </authorList>
    </citation>
    <scope>NUCLEOTIDE SEQUENCE [LARGE SCALE GENOMIC DNA]</scope>
    <source>
        <strain evidence="5 6">YSTF-M3</strain>
    </source>
</reference>
<accession>A0ABR7QCJ8</accession>
<dbReference type="InterPro" id="IPR007803">
    <property type="entry name" value="Asp/Arg/Pro-Hydrxlase"/>
</dbReference>
<dbReference type="RefSeq" id="WP_187563339.1">
    <property type="nucleotide sequence ID" value="NZ_JACGWS010000010.1"/>
</dbReference>